<dbReference type="Proteomes" id="UP001206925">
    <property type="component" value="Unassembled WGS sequence"/>
</dbReference>
<feature type="compositionally biased region" description="Acidic residues" evidence="1">
    <location>
        <begin position="129"/>
        <end position="138"/>
    </location>
</feature>
<evidence type="ECO:0000313" key="2">
    <source>
        <dbReference type="EMBL" id="KAI7743001.1"/>
    </source>
</evidence>
<comment type="caution">
    <text evidence="2">The sequence shown here is derived from an EMBL/GenBank/DDBJ whole genome shotgun (WGS) entry which is preliminary data.</text>
</comment>
<protein>
    <submittedName>
        <fullName evidence="2">Uncharacterized protein</fullName>
    </submittedName>
</protein>
<name>A0AAD5CM09_AMBAR</name>
<organism evidence="2 3">
    <name type="scientific">Ambrosia artemisiifolia</name>
    <name type="common">Common ragweed</name>
    <dbReference type="NCBI Taxonomy" id="4212"/>
    <lineage>
        <taxon>Eukaryota</taxon>
        <taxon>Viridiplantae</taxon>
        <taxon>Streptophyta</taxon>
        <taxon>Embryophyta</taxon>
        <taxon>Tracheophyta</taxon>
        <taxon>Spermatophyta</taxon>
        <taxon>Magnoliopsida</taxon>
        <taxon>eudicotyledons</taxon>
        <taxon>Gunneridae</taxon>
        <taxon>Pentapetalae</taxon>
        <taxon>asterids</taxon>
        <taxon>campanulids</taxon>
        <taxon>Asterales</taxon>
        <taxon>Asteraceae</taxon>
        <taxon>Asteroideae</taxon>
        <taxon>Heliantheae alliance</taxon>
        <taxon>Heliantheae</taxon>
        <taxon>Ambrosia</taxon>
    </lineage>
</organism>
<evidence type="ECO:0000256" key="1">
    <source>
        <dbReference type="SAM" id="MobiDB-lite"/>
    </source>
</evidence>
<proteinExistence type="predicted"/>
<reference evidence="2" key="1">
    <citation type="submission" date="2022-06" db="EMBL/GenBank/DDBJ databases">
        <title>Uncovering the hologenomic basis of an extraordinary plant invasion.</title>
        <authorList>
            <person name="Bieker V.C."/>
            <person name="Martin M.D."/>
            <person name="Gilbert T."/>
            <person name="Hodgins K."/>
            <person name="Battlay P."/>
            <person name="Petersen B."/>
            <person name="Wilson J."/>
        </authorList>
    </citation>
    <scope>NUCLEOTIDE SEQUENCE</scope>
    <source>
        <strain evidence="2">AA19_3_7</strain>
        <tissue evidence="2">Leaf</tissue>
    </source>
</reference>
<keyword evidence="3" id="KW-1185">Reference proteome</keyword>
<sequence length="151" mass="17320">MESEQLIRSGGSGSHYIQMQTEPSRLSSFSFHQNPPESTRIFDELPKATIVQVSRPDAGDISPMLLSYTIDFQYKQFKWQLVKKASHLFYLHFALKKRALIEEIHEKQEQVKEWLQNLGIGDQPAVVHDDDDDDEPDDTVMVSNNEGSVKN</sequence>
<gene>
    <name evidence="2" type="ORF">M8C21_032666</name>
</gene>
<dbReference type="AlphaFoldDB" id="A0AAD5CM09"/>
<dbReference type="EMBL" id="JAMZMK010007835">
    <property type="protein sequence ID" value="KAI7743001.1"/>
    <property type="molecule type" value="Genomic_DNA"/>
</dbReference>
<evidence type="ECO:0000313" key="3">
    <source>
        <dbReference type="Proteomes" id="UP001206925"/>
    </source>
</evidence>
<accession>A0AAD5CM09</accession>
<feature type="non-terminal residue" evidence="2">
    <location>
        <position position="1"/>
    </location>
</feature>
<feature type="region of interest" description="Disordered" evidence="1">
    <location>
        <begin position="123"/>
        <end position="151"/>
    </location>
</feature>
<feature type="compositionally biased region" description="Polar residues" evidence="1">
    <location>
        <begin position="141"/>
        <end position="151"/>
    </location>
</feature>